<comment type="caution">
    <text evidence="5">The sequence shown here is derived from an EMBL/GenBank/DDBJ whole genome shotgun (WGS) entry which is preliminary data.</text>
</comment>
<keyword evidence="2" id="KW-0539">Nucleus</keyword>
<feature type="compositionally biased region" description="Basic and acidic residues" evidence="3">
    <location>
        <begin position="180"/>
        <end position="189"/>
    </location>
</feature>
<evidence type="ECO:0000313" key="6">
    <source>
        <dbReference type="Proteomes" id="UP001174691"/>
    </source>
</evidence>
<accession>A0AA38RJG5</accession>
<dbReference type="GO" id="GO:0005730">
    <property type="term" value="C:nucleolus"/>
    <property type="evidence" value="ECO:0007669"/>
    <property type="project" value="UniProtKB-SubCell"/>
</dbReference>
<protein>
    <recommendedName>
        <fullName evidence="4">Fcf2 pre-rRNA processing C-terminal domain-containing protein</fullName>
    </recommendedName>
</protein>
<feature type="compositionally biased region" description="Polar residues" evidence="3">
    <location>
        <begin position="56"/>
        <end position="65"/>
    </location>
</feature>
<feature type="region of interest" description="Disordered" evidence="3">
    <location>
        <begin position="179"/>
        <end position="208"/>
    </location>
</feature>
<dbReference type="Proteomes" id="UP001174691">
    <property type="component" value="Unassembled WGS sequence"/>
</dbReference>
<proteinExistence type="predicted"/>
<dbReference type="GO" id="GO:0003723">
    <property type="term" value="F:RNA binding"/>
    <property type="evidence" value="ECO:0007669"/>
    <property type="project" value="TreeGrafter"/>
</dbReference>
<name>A0AA38RJG5_9PEZI</name>
<gene>
    <name evidence="5" type="ORF">NKR19_g7037</name>
</gene>
<sequence>MATTTMTDLSDDQIDQLLAEAESRLAAHGHGKSAVLLHQSQVAVTAETAFPAAPGTASTPPQDQSKQAKELSVRVPKPVIKDKKTVKDNAGPSWYGLPRTDPATKKDLQILKMRDVLALGKQHFKKDSRKTPFPEFSQVGTLVEGPTEFYSARLTKKERKRTLVEEVLSSGQALSKFKSKYNEIQERKSSGKKSHYKKVVARRRRQQG</sequence>
<dbReference type="Pfam" id="PF08698">
    <property type="entry name" value="Fcf2"/>
    <property type="match status" value="1"/>
</dbReference>
<dbReference type="EMBL" id="JANBVN010000117">
    <property type="protein sequence ID" value="KAJ9142871.1"/>
    <property type="molecule type" value="Genomic_DNA"/>
</dbReference>
<evidence type="ECO:0000259" key="4">
    <source>
        <dbReference type="Pfam" id="PF08698"/>
    </source>
</evidence>
<evidence type="ECO:0000256" key="1">
    <source>
        <dbReference type="ARBA" id="ARBA00004604"/>
    </source>
</evidence>
<organism evidence="5 6">
    <name type="scientific">Coniochaeta hoffmannii</name>
    <dbReference type="NCBI Taxonomy" id="91930"/>
    <lineage>
        <taxon>Eukaryota</taxon>
        <taxon>Fungi</taxon>
        <taxon>Dikarya</taxon>
        <taxon>Ascomycota</taxon>
        <taxon>Pezizomycotina</taxon>
        <taxon>Sordariomycetes</taxon>
        <taxon>Sordariomycetidae</taxon>
        <taxon>Coniochaetales</taxon>
        <taxon>Coniochaetaceae</taxon>
        <taxon>Coniochaeta</taxon>
    </lineage>
</organism>
<feature type="compositionally biased region" description="Basic residues" evidence="3">
    <location>
        <begin position="190"/>
        <end position="208"/>
    </location>
</feature>
<dbReference type="AlphaFoldDB" id="A0AA38RJG5"/>
<dbReference type="InterPro" id="IPR014810">
    <property type="entry name" value="Fcf2_C"/>
</dbReference>
<evidence type="ECO:0000313" key="5">
    <source>
        <dbReference type="EMBL" id="KAJ9142871.1"/>
    </source>
</evidence>
<dbReference type="GO" id="GO:0006396">
    <property type="term" value="P:RNA processing"/>
    <property type="evidence" value="ECO:0007669"/>
    <property type="project" value="TreeGrafter"/>
</dbReference>
<evidence type="ECO:0000256" key="3">
    <source>
        <dbReference type="SAM" id="MobiDB-lite"/>
    </source>
</evidence>
<dbReference type="PANTHER" id="PTHR21686:SF12">
    <property type="entry name" value="DEOXYNUCLEOTIDYLTRANSFERASE TERMINAL-INTERACTING PROTEIN 2"/>
    <property type="match status" value="1"/>
</dbReference>
<feature type="domain" description="Fcf2 pre-rRNA processing C-terminal" evidence="4">
    <location>
        <begin position="87"/>
        <end position="180"/>
    </location>
</feature>
<feature type="region of interest" description="Disordered" evidence="3">
    <location>
        <begin position="48"/>
        <end position="101"/>
    </location>
</feature>
<comment type="subcellular location">
    <subcellularLocation>
        <location evidence="1">Nucleus</location>
        <location evidence="1">Nucleolus</location>
    </subcellularLocation>
</comment>
<reference evidence="5" key="1">
    <citation type="submission" date="2022-07" db="EMBL/GenBank/DDBJ databases">
        <title>Fungi with potential for degradation of polypropylene.</title>
        <authorList>
            <person name="Gostincar C."/>
        </authorList>
    </citation>
    <scope>NUCLEOTIDE SEQUENCE</scope>
    <source>
        <strain evidence="5">EXF-13287</strain>
    </source>
</reference>
<keyword evidence="6" id="KW-1185">Reference proteome</keyword>
<dbReference type="PANTHER" id="PTHR21686">
    <property type="entry name" value="DEOXYNUCLEOTIDYLTRANSFERASE TERMINAL-INTERACTING PROTEIN 2"/>
    <property type="match status" value="1"/>
</dbReference>
<evidence type="ECO:0000256" key="2">
    <source>
        <dbReference type="ARBA" id="ARBA00023242"/>
    </source>
</evidence>
<dbReference type="InterPro" id="IPR039883">
    <property type="entry name" value="Fcf2/DNTTIP2"/>
</dbReference>